<accession>A0A6L6QPR5</accession>
<dbReference type="Pfam" id="PF00583">
    <property type="entry name" value="Acetyltransf_1"/>
    <property type="match status" value="1"/>
</dbReference>
<organism evidence="2 3">
    <name type="scientific">Massilia eburnea</name>
    <dbReference type="NCBI Taxonomy" id="1776165"/>
    <lineage>
        <taxon>Bacteria</taxon>
        <taxon>Pseudomonadati</taxon>
        <taxon>Pseudomonadota</taxon>
        <taxon>Betaproteobacteria</taxon>
        <taxon>Burkholderiales</taxon>
        <taxon>Oxalobacteraceae</taxon>
        <taxon>Telluria group</taxon>
        <taxon>Massilia</taxon>
    </lineage>
</organism>
<evidence type="ECO:0000313" key="2">
    <source>
        <dbReference type="EMBL" id="MTW13897.1"/>
    </source>
</evidence>
<feature type="domain" description="N-acetyltransferase" evidence="1">
    <location>
        <begin position="14"/>
        <end position="162"/>
    </location>
</feature>
<protein>
    <submittedName>
        <fullName evidence="2">GNAT family N-acetyltransferase</fullName>
    </submittedName>
</protein>
<dbReference type="RefSeq" id="WP_155456810.1">
    <property type="nucleotide sequence ID" value="NZ_WNKX01000029.1"/>
</dbReference>
<dbReference type="Proteomes" id="UP000472320">
    <property type="component" value="Unassembled WGS sequence"/>
</dbReference>
<dbReference type="InterPro" id="IPR000182">
    <property type="entry name" value="GNAT_dom"/>
</dbReference>
<dbReference type="InterPro" id="IPR016181">
    <property type="entry name" value="Acyl_CoA_acyltransferase"/>
</dbReference>
<dbReference type="EMBL" id="WNKX01000029">
    <property type="protein sequence ID" value="MTW13897.1"/>
    <property type="molecule type" value="Genomic_DNA"/>
</dbReference>
<proteinExistence type="predicted"/>
<dbReference type="GO" id="GO:0016747">
    <property type="term" value="F:acyltransferase activity, transferring groups other than amino-acyl groups"/>
    <property type="evidence" value="ECO:0007669"/>
    <property type="project" value="InterPro"/>
</dbReference>
<comment type="caution">
    <text evidence="2">The sequence shown here is derived from an EMBL/GenBank/DDBJ whole genome shotgun (WGS) entry which is preliminary data.</text>
</comment>
<dbReference type="CDD" id="cd04301">
    <property type="entry name" value="NAT_SF"/>
    <property type="match status" value="1"/>
</dbReference>
<keyword evidence="2" id="KW-0808">Transferase</keyword>
<gene>
    <name evidence="2" type="ORF">GM658_25105</name>
</gene>
<dbReference type="OrthoDB" id="8773411at2"/>
<dbReference type="Gene3D" id="3.40.630.30">
    <property type="match status" value="1"/>
</dbReference>
<keyword evidence="3" id="KW-1185">Reference proteome</keyword>
<evidence type="ECO:0000313" key="3">
    <source>
        <dbReference type="Proteomes" id="UP000472320"/>
    </source>
</evidence>
<dbReference type="AlphaFoldDB" id="A0A6L6QPR5"/>
<evidence type="ECO:0000259" key="1">
    <source>
        <dbReference type="PROSITE" id="PS51186"/>
    </source>
</evidence>
<name>A0A6L6QPR5_9BURK</name>
<dbReference type="SUPFAM" id="SSF55729">
    <property type="entry name" value="Acyl-CoA N-acyltransferases (Nat)"/>
    <property type="match status" value="1"/>
</dbReference>
<reference evidence="2 3" key="1">
    <citation type="submission" date="2019-11" db="EMBL/GenBank/DDBJ databases">
        <title>Type strains purchased from KCTC, JCM and DSMZ.</title>
        <authorList>
            <person name="Lu H."/>
        </authorList>
    </citation>
    <scope>NUCLEOTIDE SEQUENCE [LARGE SCALE GENOMIC DNA]</scope>
    <source>
        <strain evidence="2 3">JCM 31587</strain>
    </source>
</reference>
<dbReference type="PROSITE" id="PS51186">
    <property type="entry name" value="GNAT"/>
    <property type="match status" value="1"/>
</dbReference>
<sequence>MRPYQRFLRKWITTNLHVVSKENFANIAELELHEHQQEHAASMMYAIAEASFHPNYHCRAIADKDGVVGFLMYAAPGAQDEPGDYAIYHLMVDRRYQGRGHGRRAVELALAEIGKHGDVQRIWSSYQPGNEVAKELYAACGFIEAGVEEDGEMYAVWSPDPY</sequence>